<feature type="compositionally biased region" description="Basic and acidic residues" evidence="15">
    <location>
        <begin position="72"/>
        <end position="89"/>
    </location>
</feature>
<evidence type="ECO:0000256" key="5">
    <source>
        <dbReference type="ARBA" id="ARBA00016738"/>
    </source>
</evidence>
<dbReference type="OrthoDB" id="6405617at2759"/>
<evidence type="ECO:0000256" key="1">
    <source>
        <dbReference type="ARBA" id="ARBA00004090"/>
    </source>
</evidence>
<comment type="function">
    <text evidence="1">Involved in nucleolar integrity and required for processing of the pre-rRNA for the 60S ribosome subunit.</text>
</comment>
<dbReference type="Proteomes" id="UP000440578">
    <property type="component" value="Unassembled WGS sequence"/>
</dbReference>
<evidence type="ECO:0000256" key="7">
    <source>
        <dbReference type="ARBA" id="ARBA00022517"/>
    </source>
</evidence>
<dbReference type="AlphaFoldDB" id="A0A6A4WGW5"/>
<evidence type="ECO:0000313" key="17">
    <source>
        <dbReference type="Proteomes" id="UP000440578"/>
    </source>
</evidence>
<dbReference type="GO" id="GO:0006364">
    <property type="term" value="P:rRNA processing"/>
    <property type="evidence" value="ECO:0007669"/>
    <property type="project" value="UniProtKB-KW"/>
</dbReference>
<keyword evidence="11 14" id="KW-0175">Coiled coil</keyword>
<name>A0A6A4WGW5_AMPAM</name>
<evidence type="ECO:0000256" key="13">
    <source>
        <dbReference type="ARBA" id="ARBA00093307"/>
    </source>
</evidence>
<reference evidence="16 17" key="1">
    <citation type="submission" date="2019-07" db="EMBL/GenBank/DDBJ databases">
        <title>Draft genome assembly of a fouling barnacle, Amphibalanus amphitrite (Darwin, 1854): The first reference genome for Thecostraca.</title>
        <authorList>
            <person name="Kim W."/>
        </authorList>
    </citation>
    <scope>NUCLEOTIDE SEQUENCE [LARGE SCALE GENOMIC DNA]</scope>
    <source>
        <strain evidence="16">SNU_AA5</strain>
        <tissue evidence="16">Soma without cirri and trophi</tissue>
    </source>
</reference>
<comment type="subcellular location">
    <subcellularLocation>
        <location evidence="2">Chromosome</location>
    </subcellularLocation>
    <subcellularLocation>
        <location evidence="3">Nucleus</location>
        <location evidence="3">Nucleolus</location>
    </subcellularLocation>
</comment>
<protein>
    <recommendedName>
        <fullName evidence="5">Coiled-coil domain-containing protein 86</fullName>
    </recommendedName>
</protein>
<dbReference type="PANTHER" id="PTHR13557">
    <property type="entry name" value="COILED-COIL DOMAIN-CONTAINING PROTEIN 86"/>
    <property type="match status" value="1"/>
</dbReference>
<evidence type="ECO:0000313" key="16">
    <source>
        <dbReference type="EMBL" id="KAF0305283.1"/>
    </source>
</evidence>
<dbReference type="GO" id="GO:0005694">
    <property type="term" value="C:chromosome"/>
    <property type="evidence" value="ECO:0007669"/>
    <property type="project" value="UniProtKB-SubCell"/>
</dbReference>
<sequence>MVSTRRKSYQPSPDVAAAPSPAAAARARHSSLCDPPAAASPRRSRRASSLTPLGSAGSAEESGPARGHRTKVLLEKYRGEAASKLKPVEEETTTLSKPEKQGGGSNEKRKETAATLCVPGEAATAETDAAELAMEVDGEDEVVDVERVDAAESSAEEREAARRVAAAQRVLAAVGAAARPAPVNAPAAAPAAPVPALTRVRPAPAPRGLAKSGRFWKSVRTPASRVVVKDPVSYEVRMQKRQRERVVKELENQLKNERKQKLEDLRKRREYNAKKAAENALKAEVYQVVKNPNKIKRMKKKQLRLLQKRDTTVVGKSVLDE</sequence>
<comment type="function">
    <text evidence="13">Required for proper chromosome segregation during mitosis and error-free mitotic progression.</text>
</comment>
<keyword evidence="6" id="KW-0158">Chromosome</keyword>
<dbReference type="GO" id="GO:0005730">
    <property type="term" value="C:nucleolus"/>
    <property type="evidence" value="ECO:0007669"/>
    <property type="project" value="UniProtKB-SubCell"/>
</dbReference>
<evidence type="ECO:0000256" key="6">
    <source>
        <dbReference type="ARBA" id="ARBA00022454"/>
    </source>
</evidence>
<dbReference type="EMBL" id="VIIS01000771">
    <property type="protein sequence ID" value="KAF0305283.1"/>
    <property type="molecule type" value="Genomic_DNA"/>
</dbReference>
<evidence type="ECO:0000256" key="2">
    <source>
        <dbReference type="ARBA" id="ARBA00004286"/>
    </source>
</evidence>
<feature type="compositionally biased region" description="Low complexity" evidence="15">
    <location>
        <begin position="11"/>
        <end position="25"/>
    </location>
</feature>
<evidence type="ECO:0000256" key="9">
    <source>
        <dbReference type="ARBA" id="ARBA00022553"/>
    </source>
</evidence>
<keyword evidence="17" id="KW-1185">Reference proteome</keyword>
<keyword evidence="7" id="KW-0690">Ribosome biogenesis</keyword>
<feature type="region of interest" description="Disordered" evidence="15">
    <location>
        <begin position="1"/>
        <end position="122"/>
    </location>
</feature>
<dbReference type="Pfam" id="PF03879">
    <property type="entry name" value="Cgr1"/>
    <property type="match status" value="1"/>
</dbReference>
<evidence type="ECO:0000256" key="3">
    <source>
        <dbReference type="ARBA" id="ARBA00004604"/>
    </source>
</evidence>
<keyword evidence="9" id="KW-0597">Phosphoprotein</keyword>
<proteinExistence type="inferred from homology"/>
<dbReference type="InterPro" id="IPR005579">
    <property type="entry name" value="Cgr1-like"/>
</dbReference>
<evidence type="ECO:0000256" key="14">
    <source>
        <dbReference type="SAM" id="Coils"/>
    </source>
</evidence>
<dbReference type="PANTHER" id="PTHR13557:SF1">
    <property type="entry name" value="COILED-COIL DOMAIN-CONTAINING PROTEIN 86"/>
    <property type="match status" value="1"/>
</dbReference>
<comment type="similarity">
    <text evidence="4">Belongs to the CGR1 family.</text>
</comment>
<feature type="coiled-coil region" evidence="14">
    <location>
        <begin position="240"/>
        <end position="268"/>
    </location>
</feature>
<keyword evidence="8" id="KW-0698">rRNA processing</keyword>
<gene>
    <name evidence="16" type="primary">CCDC86_1</name>
    <name evidence="16" type="ORF">FJT64_023064</name>
</gene>
<keyword evidence="12" id="KW-0539">Nucleus</keyword>
<organism evidence="16 17">
    <name type="scientific">Amphibalanus amphitrite</name>
    <name type="common">Striped barnacle</name>
    <name type="synonym">Balanus amphitrite</name>
    <dbReference type="NCBI Taxonomy" id="1232801"/>
    <lineage>
        <taxon>Eukaryota</taxon>
        <taxon>Metazoa</taxon>
        <taxon>Ecdysozoa</taxon>
        <taxon>Arthropoda</taxon>
        <taxon>Crustacea</taxon>
        <taxon>Multicrustacea</taxon>
        <taxon>Cirripedia</taxon>
        <taxon>Thoracica</taxon>
        <taxon>Thoracicalcarea</taxon>
        <taxon>Balanomorpha</taxon>
        <taxon>Balanoidea</taxon>
        <taxon>Balanidae</taxon>
        <taxon>Amphibalaninae</taxon>
        <taxon>Amphibalanus</taxon>
    </lineage>
</organism>
<evidence type="ECO:0000256" key="10">
    <source>
        <dbReference type="ARBA" id="ARBA00022934"/>
    </source>
</evidence>
<evidence type="ECO:0000256" key="4">
    <source>
        <dbReference type="ARBA" id="ARBA00007869"/>
    </source>
</evidence>
<dbReference type="InterPro" id="IPR026570">
    <property type="entry name" value="CCDC86"/>
</dbReference>
<evidence type="ECO:0000256" key="11">
    <source>
        <dbReference type="ARBA" id="ARBA00023054"/>
    </source>
</evidence>
<evidence type="ECO:0000256" key="15">
    <source>
        <dbReference type="SAM" id="MobiDB-lite"/>
    </source>
</evidence>
<keyword evidence="10" id="KW-0164">Citrullination</keyword>
<evidence type="ECO:0000256" key="12">
    <source>
        <dbReference type="ARBA" id="ARBA00023242"/>
    </source>
</evidence>
<accession>A0A6A4WGW5</accession>
<evidence type="ECO:0000256" key="8">
    <source>
        <dbReference type="ARBA" id="ARBA00022552"/>
    </source>
</evidence>
<comment type="caution">
    <text evidence="16">The sequence shown here is derived from an EMBL/GenBank/DDBJ whole genome shotgun (WGS) entry which is preliminary data.</text>
</comment>